<organism evidence="2 3">
    <name type="scientific">Plutella xylostella</name>
    <name type="common">Diamondback moth</name>
    <name type="synonym">Plutella maculipennis</name>
    <dbReference type="NCBI Taxonomy" id="51655"/>
    <lineage>
        <taxon>Eukaryota</taxon>
        <taxon>Metazoa</taxon>
        <taxon>Ecdysozoa</taxon>
        <taxon>Arthropoda</taxon>
        <taxon>Hexapoda</taxon>
        <taxon>Insecta</taxon>
        <taxon>Pterygota</taxon>
        <taxon>Neoptera</taxon>
        <taxon>Endopterygota</taxon>
        <taxon>Lepidoptera</taxon>
        <taxon>Glossata</taxon>
        <taxon>Ditrysia</taxon>
        <taxon>Yponomeutoidea</taxon>
        <taxon>Plutellidae</taxon>
        <taxon>Plutella</taxon>
    </lineage>
</organism>
<evidence type="ECO:0000256" key="1">
    <source>
        <dbReference type="RuleBase" id="RU363009"/>
    </source>
</evidence>
<evidence type="ECO:0000313" key="2">
    <source>
        <dbReference type="EMBL" id="KAG7298103.1"/>
    </source>
</evidence>
<comment type="caution">
    <text evidence="2">The sequence shown here is derived from an EMBL/GenBank/DDBJ whole genome shotgun (WGS) entry which is preliminary data.</text>
</comment>
<comment type="subcellular location">
    <subcellularLocation>
        <location evidence="1">Mitochondrion inner membrane</location>
        <topology evidence="1">Single-pass membrane protein</topology>
    </subcellularLocation>
</comment>
<reference evidence="2 3" key="1">
    <citation type="submission" date="2021-06" db="EMBL/GenBank/DDBJ databases">
        <title>A haploid diamondback moth (Plutella xylostella L.) genome assembly resolves 31 chromosomes and identifies a diamide resistance mutation.</title>
        <authorList>
            <person name="Ward C.M."/>
            <person name="Perry K.D."/>
            <person name="Baker G."/>
            <person name="Powis K."/>
            <person name="Heckel D.G."/>
            <person name="Baxter S.W."/>
        </authorList>
    </citation>
    <scope>NUCLEOTIDE SEQUENCE [LARGE SCALE GENOMIC DNA]</scope>
    <source>
        <strain evidence="2 3">LV</strain>
        <tissue evidence="2">Single pupa</tissue>
    </source>
</reference>
<evidence type="ECO:0000313" key="3">
    <source>
        <dbReference type="Proteomes" id="UP000823941"/>
    </source>
</evidence>
<gene>
    <name evidence="2" type="ORF">JYU34_018871</name>
</gene>
<proteinExistence type="inferred from homology"/>
<keyword evidence="1" id="KW-0472">Membrane</keyword>
<keyword evidence="1" id="KW-0999">Mitochondrion inner membrane</keyword>
<comment type="subunit">
    <text evidence="1">Component of the mitochondrial contact site and cristae organizing system (MICOS) complex.</text>
</comment>
<dbReference type="Proteomes" id="UP000823941">
    <property type="component" value="Chromosome 25"/>
</dbReference>
<dbReference type="EMBL" id="JAHIBW010000025">
    <property type="protein sequence ID" value="KAG7298103.1"/>
    <property type="molecule type" value="Genomic_DNA"/>
</dbReference>
<keyword evidence="3" id="KW-1185">Reference proteome</keyword>
<sequence length="205" mass="23303">MGDNKNKCQPKCPPPCEPCRTINLAKPIKMDKPDMGMYEKDCSGIKVQCPQPDRPLRPTCIKVCTNEHEKGKGVPRPPPPPYYAHGKLMWGVKAGILAGAIYFTYKQGVWGDQREAMECLDRWSEYAKSLNTRRPPQFDKCGNVIKTEGGVSLLQPVYIIYKEVITTCFSGVVKIPMMIKCAYTDYVTALERHWDDTKKKELEKK</sequence>
<dbReference type="Pfam" id="PF15884">
    <property type="entry name" value="QIL1"/>
    <property type="match status" value="1"/>
</dbReference>
<comment type="similarity">
    <text evidence="1">Belongs to the MICOS complex subunit Mic13 family.</text>
</comment>
<keyword evidence="1" id="KW-0496">Mitochondrion</keyword>
<accession>A0ABQ7Q2J1</accession>
<name>A0ABQ7Q2J1_PLUXY</name>
<protein>
    <recommendedName>
        <fullName evidence="1">MICOS complex subunit MIC13</fullName>
    </recommendedName>
</protein>
<comment type="function">
    <text evidence="1">Component of the MICOS complex, a large protein complex of the mitochondrial inner membrane that plays crucial roles in the maintenance of crista junctions, inner membrane architecture, and formation of contact sites to the outer membrane.</text>
</comment>
<dbReference type="InterPro" id="IPR026769">
    <property type="entry name" value="Mic13"/>
</dbReference>